<proteinExistence type="predicted"/>
<keyword evidence="4 5" id="KW-0472">Membrane</keyword>
<feature type="transmembrane region" description="Helical" evidence="5">
    <location>
        <begin position="34"/>
        <end position="55"/>
    </location>
</feature>
<feature type="transmembrane region" description="Helical" evidence="5">
    <location>
        <begin position="96"/>
        <end position="118"/>
    </location>
</feature>
<accession>F3YTP7</accession>
<feature type="transmembrane region" description="Helical" evidence="5">
    <location>
        <begin position="12"/>
        <end position="28"/>
    </location>
</feature>
<dbReference type="HOGENOM" id="CLU_034788_1_1_7"/>
<comment type="subcellular location">
    <subcellularLocation>
        <location evidence="1">Membrane</location>
        <topology evidence="1">Multi-pass membrane protein</topology>
    </subcellularLocation>
</comment>
<name>F3YTP7_DESAF</name>
<organism evidence="6 7">
    <name type="scientific">Desulfocurvibacter africanus subsp. africanus str. Walvis Bay</name>
    <dbReference type="NCBI Taxonomy" id="690850"/>
    <lineage>
        <taxon>Bacteria</taxon>
        <taxon>Pseudomonadati</taxon>
        <taxon>Thermodesulfobacteriota</taxon>
        <taxon>Desulfovibrionia</taxon>
        <taxon>Desulfovibrionales</taxon>
        <taxon>Desulfovibrionaceae</taxon>
        <taxon>Desulfocurvibacter</taxon>
    </lineage>
</organism>
<feature type="transmembrane region" description="Helical" evidence="5">
    <location>
        <begin position="196"/>
        <end position="215"/>
    </location>
</feature>
<evidence type="ECO:0000313" key="6">
    <source>
        <dbReference type="EMBL" id="EGJ48428.1"/>
    </source>
</evidence>
<evidence type="ECO:0000256" key="3">
    <source>
        <dbReference type="ARBA" id="ARBA00022989"/>
    </source>
</evidence>
<reference evidence="6 7" key="1">
    <citation type="journal article" date="2011" name="J. Bacteriol.">
        <title>Genome sequence of the mercury-methylating and pleomorphic Desulfovibrio africanus Strain Walvis Bay.</title>
        <authorList>
            <person name="Brown S.D."/>
            <person name="Wall J.D."/>
            <person name="Kucken A.M."/>
            <person name="Gilmour C.C."/>
            <person name="Podar M."/>
            <person name="Brandt C.C."/>
            <person name="Teshima H."/>
            <person name="Detter J.C."/>
            <person name="Han C.S."/>
            <person name="Land M.L."/>
            <person name="Lucas S."/>
            <person name="Han J."/>
            <person name="Pennacchio L."/>
            <person name="Nolan M."/>
            <person name="Pitluck S."/>
            <person name="Woyke T."/>
            <person name="Goodwin L."/>
            <person name="Palumbo A.V."/>
            <person name="Elias D.A."/>
        </authorList>
    </citation>
    <scope>NUCLEOTIDE SEQUENCE [LARGE SCALE GENOMIC DNA]</scope>
    <source>
        <strain evidence="6 7">Walvis Bay</strain>
    </source>
</reference>
<dbReference type="RefSeq" id="WP_014258304.1">
    <property type="nucleotide sequence ID" value="NC_016629.1"/>
</dbReference>
<evidence type="ECO:0000256" key="2">
    <source>
        <dbReference type="ARBA" id="ARBA00022692"/>
    </source>
</evidence>
<feature type="transmembrane region" description="Helical" evidence="5">
    <location>
        <begin position="67"/>
        <end position="90"/>
    </location>
</feature>
<dbReference type="PANTHER" id="PTHR10361:SF28">
    <property type="entry name" value="P3 PROTEIN-RELATED"/>
    <property type="match status" value="1"/>
</dbReference>
<feature type="transmembrane region" description="Helical" evidence="5">
    <location>
        <begin position="125"/>
        <end position="149"/>
    </location>
</feature>
<keyword evidence="7" id="KW-1185">Reference proteome</keyword>
<protein>
    <submittedName>
        <fullName evidence="6">Bile acid:sodium symporter</fullName>
    </submittedName>
</protein>
<feature type="transmembrane region" description="Helical" evidence="5">
    <location>
        <begin position="221"/>
        <end position="244"/>
    </location>
</feature>
<dbReference type="InterPro" id="IPR004710">
    <property type="entry name" value="Bilac:Na_transpt"/>
</dbReference>
<dbReference type="eggNOG" id="COG0385">
    <property type="taxonomic scope" value="Bacteria"/>
</dbReference>
<dbReference type="PANTHER" id="PTHR10361">
    <property type="entry name" value="SODIUM-BILE ACID COTRANSPORTER"/>
    <property type="match status" value="1"/>
</dbReference>
<evidence type="ECO:0000256" key="5">
    <source>
        <dbReference type="SAM" id="Phobius"/>
    </source>
</evidence>
<evidence type="ECO:0000256" key="1">
    <source>
        <dbReference type="ARBA" id="ARBA00004141"/>
    </source>
</evidence>
<feature type="transmembrane region" description="Helical" evidence="5">
    <location>
        <begin position="155"/>
        <end position="176"/>
    </location>
</feature>
<evidence type="ECO:0000256" key="4">
    <source>
        <dbReference type="ARBA" id="ARBA00023136"/>
    </source>
</evidence>
<gene>
    <name evidence="6" type="ORF">Desaf_0065</name>
</gene>
<dbReference type="InterPro" id="IPR038770">
    <property type="entry name" value="Na+/solute_symporter_sf"/>
</dbReference>
<keyword evidence="3 5" id="KW-1133">Transmembrane helix</keyword>
<dbReference type="Proteomes" id="UP000007844">
    <property type="component" value="Chromosome"/>
</dbReference>
<dbReference type="KEGG" id="daf:Desaf_0065"/>
<dbReference type="AlphaFoldDB" id="F3YTP7"/>
<dbReference type="InterPro" id="IPR002657">
    <property type="entry name" value="BilAc:Na_symport/Acr3"/>
</dbReference>
<keyword evidence="2 5" id="KW-0812">Transmembrane</keyword>
<dbReference type="GO" id="GO:0016020">
    <property type="term" value="C:membrane"/>
    <property type="evidence" value="ECO:0007669"/>
    <property type="project" value="UniProtKB-SubCell"/>
</dbReference>
<dbReference type="Gene3D" id="1.20.1530.20">
    <property type="match status" value="1"/>
</dbReference>
<evidence type="ECO:0000313" key="7">
    <source>
        <dbReference type="Proteomes" id="UP000007844"/>
    </source>
</evidence>
<sequence length="315" mass="33389">MFASVAVAIERLFLPIALLFSAVALWRPETFTWIAPHIPVGLGIIMFGMGLTQDVGDFTAAARQWKAVTLGAFLQFSIMPLMALTLAWLLRLPPEAALGLVIVGACPGGTASNVIVYLGRGNVPLSVLMTTVSTLLAPLATPGIVWLLLGERIDVPLASMVRSVASIVLFPVLAGLFVRSRGRTLARHALERVVRVFPAISILTISAIIACVIGLNRTTLLGFPALVILAVLLHNGLGFGLGYFGGRLAGLSVRDARTMGVEVGMQNSGLGVTLAMRYFGAAVALPGAIFSLAQNLTGIVWIKFWKAIPRQDKPA</sequence>
<dbReference type="STRING" id="690850.Desaf_0065"/>
<dbReference type="Pfam" id="PF01758">
    <property type="entry name" value="SBF"/>
    <property type="match status" value="1"/>
</dbReference>
<dbReference type="EMBL" id="CP003221">
    <property type="protein sequence ID" value="EGJ48428.1"/>
    <property type="molecule type" value="Genomic_DNA"/>
</dbReference>